<evidence type="ECO:0000256" key="4">
    <source>
        <dbReference type="ARBA" id="ARBA00022912"/>
    </source>
</evidence>
<dbReference type="AlphaFoldDB" id="A0A1L7I201"/>
<dbReference type="STRING" id="1229726.GRFL_0441"/>
<dbReference type="RefSeq" id="WP_083643048.1">
    <property type="nucleotide sequence ID" value="NZ_AMRU01000013.1"/>
</dbReference>
<evidence type="ECO:0000256" key="3">
    <source>
        <dbReference type="ARBA" id="ARBA00022801"/>
    </source>
</evidence>
<keyword evidence="6" id="KW-1185">Reference proteome</keyword>
<dbReference type="Proteomes" id="UP000186230">
    <property type="component" value="Chromosome"/>
</dbReference>
<dbReference type="PRINTS" id="PR00719">
    <property type="entry name" value="LMWPTPASE"/>
</dbReference>
<dbReference type="InterPro" id="IPR050438">
    <property type="entry name" value="LMW_PTPase"/>
</dbReference>
<keyword evidence="4" id="KW-0904">Protein phosphatase</keyword>
<proteinExistence type="inferred from homology"/>
<dbReference type="Pfam" id="PF01451">
    <property type="entry name" value="LMWPc"/>
    <property type="match status" value="1"/>
</dbReference>
<dbReference type="PANTHER" id="PTHR11717:SF7">
    <property type="entry name" value="LOW MOLECULAR WEIGHT PHOSPHOTYROSINE PROTEIN PHOSPHATASE"/>
    <property type="match status" value="1"/>
</dbReference>
<evidence type="ECO:0000256" key="1">
    <source>
        <dbReference type="ARBA" id="ARBA00011063"/>
    </source>
</evidence>
<name>A0A1L7I201_9FLAO</name>
<evidence type="ECO:0000256" key="2">
    <source>
        <dbReference type="ARBA" id="ARBA00013064"/>
    </source>
</evidence>
<comment type="similarity">
    <text evidence="1">Belongs to the low molecular weight phosphotyrosine protein phosphatase family.</text>
</comment>
<dbReference type="KEGG" id="gfl:GRFL_0441"/>
<dbReference type="SUPFAM" id="SSF52788">
    <property type="entry name" value="Phosphotyrosine protein phosphatases I"/>
    <property type="match status" value="1"/>
</dbReference>
<protein>
    <recommendedName>
        <fullName evidence="2">protein-tyrosine-phosphatase</fullName>
        <ecNumber evidence="2">3.1.3.48</ecNumber>
    </recommendedName>
</protein>
<keyword evidence="3 5" id="KW-0378">Hydrolase</keyword>
<dbReference type="EMBL" id="CP016359">
    <property type="protein sequence ID" value="APU67165.1"/>
    <property type="molecule type" value="Genomic_DNA"/>
</dbReference>
<accession>A0A1L7I201</accession>
<dbReference type="InterPro" id="IPR036196">
    <property type="entry name" value="Ptyr_pPase_sf"/>
</dbReference>
<dbReference type="Gene3D" id="3.40.50.2300">
    <property type="match status" value="1"/>
</dbReference>
<dbReference type="GO" id="GO:0004725">
    <property type="term" value="F:protein tyrosine phosphatase activity"/>
    <property type="evidence" value="ECO:0007669"/>
    <property type="project" value="UniProtKB-EC"/>
</dbReference>
<gene>
    <name evidence="5" type="ORF">GRFL_0441</name>
</gene>
<organism evidence="5 6">
    <name type="scientific">Christiangramia flava JLT2011</name>
    <dbReference type="NCBI Taxonomy" id="1229726"/>
    <lineage>
        <taxon>Bacteria</taxon>
        <taxon>Pseudomonadati</taxon>
        <taxon>Bacteroidota</taxon>
        <taxon>Flavobacteriia</taxon>
        <taxon>Flavobacteriales</taxon>
        <taxon>Flavobacteriaceae</taxon>
        <taxon>Christiangramia</taxon>
    </lineage>
</organism>
<dbReference type="EC" id="3.1.3.48" evidence="2"/>
<dbReference type="CDD" id="cd16343">
    <property type="entry name" value="LMWPTP"/>
    <property type="match status" value="1"/>
</dbReference>
<sequence>MKFRVLMVCLGNICRSPLAEGLLKSKVAASEIFVDSAGTGNYHVGDSPDRRSIAIARRYDLDITDQRGRQFSVEDFDNFDLIFAMDNFNYRDILELARNEADRKKVHLILNEIFPGENVDVPDPYHGGEQGFENVYQMLNEACDNIAKKLTEGAYDLSR</sequence>
<dbReference type="InterPro" id="IPR023485">
    <property type="entry name" value="Ptyr_pPase"/>
</dbReference>
<dbReference type="PANTHER" id="PTHR11717">
    <property type="entry name" value="LOW MOLECULAR WEIGHT PROTEIN TYROSINE PHOSPHATASE"/>
    <property type="match status" value="1"/>
</dbReference>
<evidence type="ECO:0000313" key="5">
    <source>
        <dbReference type="EMBL" id="APU67165.1"/>
    </source>
</evidence>
<reference evidence="5 6" key="1">
    <citation type="submission" date="2016-07" db="EMBL/GenBank/DDBJ databases">
        <title>Multi-omics approach to identify versatile polysaccharide utilization systems of a marine flavobacterium Gramella flava.</title>
        <authorList>
            <person name="Tang K."/>
        </authorList>
    </citation>
    <scope>NUCLEOTIDE SEQUENCE [LARGE SCALE GENOMIC DNA]</scope>
    <source>
        <strain evidence="5 6">JLT2011</strain>
    </source>
</reference>
<dbReference type="InterPro" id="IPR017867">
    <property type="entry name" value="Tyr_phospatase_low_mol_wt"/>
</dbReference>
<dbReference type="OrthoDB" id="9784339at2"/>
<evidence type="ECO:0000313" key="6">
    <source>
        <dbReference type="Proteomes" id="UP000186230"/>
    </source>
</evidence>
<dbReference type="SMART" id="SM00226">
    <property type="entry name" value="LMWPc"/>
    <property type="match status" value="1"/>
</dbReference>